<dbReference type="GO" id="GO:0009251">
    <property type="term" value="P:glucan catabolic process"/>
    <property type="evidence" value="ECO:0007669"/>
    <property type="project" value="TreeGrafter"/>
</dbReference>
<feature type="chain" id="PRO_5035479894" description="GH16 domain-containing protein" evidence="1">
    <location>
        <begin position="25"/>
        <end position="371"/>
    </location>
</feature>
<feature type="signal peptide" evidence="1">
    <location>
        <begin position="1"/>
        <end position="24"/>
    </location>
</feature>
<reference evidence="3" key="1">
    <citation type="submission" date="2021-07" db="EMBL/GenBank/DDBJ databases">
        <title>Elsinoe batatas strain:CRI-CJ2 Genome sequencing and assembly.</title>
        <authorList>
            <person name="Huang L."/>
        </authorList>
    </citation>
    <scope>NUCLEOTIDE SEQUENCE</scope>
    <source>
        <strain evidence="3">CRI-CJ2</strain>
    </source>
</reference>
<dbReference type="Proteomes" id="UP000809789">
    <property type="component" value="Unassembled WGS sequence"/>
</dbReference>
<dbReference type="InterPro" id="IPR050546">
    <property type="entry name" value="Glycosyl_Hydrlase_16"/>
</dbReference>
<keyword evidence="4" id="KW-1185">Reference proteome</keyword>
<sequence>MVELPLNMLYTISLLSALSATAIAQSYRLTDTYTPANFFSKFDFFTAPDPTHGFVTYVDYNTALSSRLIPSSGVANWGVDQSTTLSPTGPGRRSIRLTSKARYNKGLFIADIQHMPDSTCGSWPAFWMLGQTGTWPQSGELDILEGVNRQTTNLISAHTKTGCTVSGAGQTATLQTNNCAVPFSTTGCSNSDPRTSSYGNGFNAQGGGVYAIDWTSAAIKVWFFPRANIPQSIRNGNPNPTADFGTPTANFQGSCNIDQQFYDMAIVFDTTFCGDWAGQTYQSAACPMSAGKDSWASCNAFVAGNPGAFGQQYWYINYIKTYAQSSAARVQQDLAPEESAAPRMDGNITGLPLAMGRAGAERKRAVRFGEQ</sequence>
<accession>A0A8K0L697</accession>
<dbReference type="Gene3D" id="2.60.120.200">
    <property type="match status" value="1"/>
</dbReference>
<organism evidence="3 4">
    <name type="scientific">Elsinoe batatas</name>
    <dbReference type="NCBI Taxonomy" id="2601811"/>
    <lineage>
        <taxon>Eukaryota</taxon>
        <taxon>Fungi</taxon>
        <taxon>Dikarya</taxon>
        <taxon>Ascomycota</taxon>
        <taxon>Pezizomycotina</taxon>
        <taxon>Dothideomycetes</taxon>
        <taxon>Dothideomycetidae</taxon>
        <taxon>Myriangiales</taxon>
        <taxon>Elsinoaceae</taxon>
        <taxon>Elsinoe</taxon>
    </lineage>
</organism>
<dbReference type="SUPFAM" id="SSF49899">
    <property type="entry name" value="Concanavalin A-like lectins/glucanases"/>
    <property type="match status" value="1"/>
</dbReference>
<dbReference type="OrthoDB" id="192832at2759"/>
<gene>
    <name evidence="3" type="ORF">KVT40_003495</name>
</gene>
<dbReference type="InterPro" id="IPR013320">
    <property type="entry name" value="ConA-like_dom_sf"/>
</dbReference>
<dbReference type="GO" id="GO:0004553">
    <property type="term" value="F:hydrolase activity, hydrolyzing O-glycosyl compounds"/>
    <property type="evidence" value="ECO:0007669"/>
    <property type="project" value="InterPro"/>
</dbReference>
<dbReference type="PANTHER" id="PTHR10963:SF24">
    <property type="entry name" value="GLYCOSIDASE C21B10.07-RELATED"/>
    <property type="match status" value="1"/>
</dbReference>
<dbReference type="PROSITE" id="PS51762">
    <property type="entry name" value="GH16_2"/>
    <property type="match status" value="1"/>
</dbReference>
<evidence type="ECO:0000259" key="2">
    <source>
        <dbReference type="PROSITE" id="PS51762"/>
    </source>
</evidence>
<dbReference type="InterPro" id="IPR000757">
    <property type="entry name" value="Beta-glucanase-like"/>
</dbReference>
<dbReference type="PANTHER" id="PTHR10963">
    <property type="entry name" value="GLYCOSYL HYDROLASE-RELATED"/>
    <property type="match status" value="1"/>
</dbReference>
<dbReference type="Pfam" id="PF26113">
    <property type="entry name" value="GH16_XgeA"/>
    <property type="match status" value="1"/>
</dbReference>
<evidence type="ECO:0000313" key="4">
    <source>
        <dbReference type="Proteomes" id="UP000809789"/>
    </source>
</evidence>
<evidence type="ECO:0000256" key="1">
    <source>
        <dbReference type="SAM" id="SignalP"/>
    </source>
</evidence>
<evidence type="ECO:0000313" key="3">
    <source>
        <dbReference type="EMBL" id="KAG8629630.1"/>
    </source>
</evidence>
<name>A0A8K0L697_9PEZI</name>
<dbReference type="EMBL" id="JAESVG020000003">
    <property type="protein sequence ID" value="KAG8629630.1"/>
    <property type="molecule type" value="Genomic_DNA"/>
</dbReference>
<dbReference type="CDD" id="cd02181">
    <property type="entry name" value="GH16_fungal_Lam16A_glucanase"/>
    <property type="match status" value="1"/>
</dbReference>
<comment type="caution">
    <text evidence="3">The sequence shown here is derived from an EMBL/GenBank/DDBJ whole genome shotgun (WGS) entry which is preliminary data.</text>
</comment>
<protein>
    <recommendedName>
        <fullName evidence="2">GH16 domain-containing protein</fullName>
    </recommendedName>
</protein>
<proteinExistence type="predicted"/>
<feature type="domain" description="GH16" evidence="2">
    <location>
        <begin position="42"/>
        <end position="285"/>
    </location>
</feature>
<keyword evidence="1" id="KW-0732">Signal</keyword>
<dbReference type="AlphaFoldDB" id="A0A8K0L697"/>